<accession>X1BRB6</accession>
<comment type="caution">
    <text evidence="1">The sequence shown here is derived from an EMBL/GenBank/DDBJ whole genome shotgun (WGS) entry which is preliminary data.</text>
</comment>
<dbReference type="AlphaFoldDB" id="X1BRB6"/>
<reference evidence="1" key="1">
    <citation type="journal article" date="2014" name="Front. Microbiol.">
        <title>High frequency of phylogenetically diverse reductive dehalogenase-homologous genes in deep subseafloor sedimentary metagenomes.</title>
        <authorList>
            <person name="Kawai M."/>
            <person name="Futagami T."/>
            <person name="Toyoda A."/>
            <person name="Takaki Y."/>
            <person name="Nishi S."/>
            <person name="Hori S."/>
            <person name="Arai W."/>
            <person name="Tsubouchi T."/>
            <person name="Morono Y."/>
            <person name="Uchiyama I."/>
            <person name="Ito T."/>
            <person name="Fujiyama A."/>
            <person name="Inagaki F."/>
            <person name="Takami H."/>
        </authorList>
    </citation>
    <scope>NUCLEOTIDE SEQUENCE</scope>
    <source>
        <strain evidence="1">Expedition CK06-06</strain>
    </source>
</reference>
<name>X1BRB6_9ZZZZ</name>
<feature type="non-terminal residue" evidence="1">
    <location>
        <position position="1"/>
    </location>
</feature>
<protein>
    <submittedName>
        <fullName evidence="1">Uncharacterized protein</fullName>
    </submittedName>
</protein>
<proteinExistence type="predicted"/>
<organism evidence="1">
    <name type="scientific">marine sediment metagenome</name>
    <dbReference type="NCBI Taxonomy" id="412755"/>
    <lineage>
        <taxon>unclassified sequences</taxon>
        <taxon>metagenomes</taxon>
        <taxon>ecological metagenomes</taxon>
    </lineage>
</organism>
<dbReference type="EMBL" id="BART01017924">
    <property type="protein sequence ID" value="GAG83707.1"/>
    <property type="molecule type" value="Genomic_DNA"/>
</dbReference>
<gene>
    <name evidence="1" type="ORF">S01H4_33959</name>
</gene>
<sequence>FSELAVDWHFFNHALLFTVAEFATDPVSDWYETLPEKVPVILQPCNRPLFSGLDGRIEPQGISWNQVLCAVPTGVWNGLKVFLANIFGVNPREGSVYATFVKDVWLNDPGKLGSRFLVTTVGIDSARHRWEMCETSGLPAPIRKPPSPGMSILQKGLSEGEWDILGATRPVLPKMKEAAPGKAVTADELRELERLYIQTFGNPQDPTFRSKLLKTIKYLNRR</sequence>
<evidence type="ECO:0000313" key="1">
    <source>
        <dbReference type="EMBL" id="GAG83707.1"/>
    </source>
</evidence>